<feature type="transmembrane region" description="Helical" evidence="1">
    <location>
        <begin position="30"/>
        <end position="47"/>
    </location>
</feature>
<protein>
    <submittedName>
        <fullName evidence="2">Uncharacterized protein</fullName>
    </submittedName>
</protein>
<evidence type="ECO:0000256" key="1">
    <source>
        <dbReference type="SAM" id="Phobius"/>
    </source>
</evidence>
<keyword evidence="1" id="KW-1133">Transmembrane helix</keyword>
<proteinExistence type="predicted"/>
<dbReference type="AlphaFoldDB" id="A0A819M3T5"/>
<dbReference type="Proteomes" id="UP000663823">
    <property type="component" value="Unassembled WGS sequence"/>
</dbReference>
<organism evidence="2 3">
    <name type="scientific">Rotaria sordida</name>
    <dbReference type="NCBI Taxonomy" id="392033"/>
    <lineage>
        <taxon>Eukaryota</taxon>
        <taxon>Metazoa</taxon>
        <taxon>Spiralia</taxon>
        <taxon>Gnathifera</taxon>
        <taxon>Rotifera</taxon>
        <taxon>Eurotatoria</taxon>
        <taxon>Bdelloidea</taxon>
        <taxon>Philodinida</taxon>
        <taxon>Philodinidae</taxon>
        <taxon>Rotaria</taxon>
    </lineage>
</organism>
<keyword evidence="1" id="KW-0812">Transmembrane</keyword>
<evidence type="ECO:0000313" key="2">
    <source>
        <dbReference type="EMBL" id="CAF3973231.1"/>
    </source>
</evidence>
<name>A0A819M3T5_9BILA</name>
<dbReference type="EMBL" id="CAJOAX010006191">
    <property type="protein sequence ID" value="CAF3973231.1"/>
    <property type="molecule type" value="Genomic_DNA"/>
</dbReference>
<keyword evidence="1" id="KW-0472">Membrane</keyword>
<sequence length="67" mass="7515">MYYSITQLAKAALALGTIIHDVFEVETTDLYRALFNFILSLTIIFFLNDLIKSPLATEAEVELFGAN</sequence>
<comment type="caution">
    <text evidence="2">The sequence shown here is derived from an EMBL/GenBank/DDBJ whole genome shotgun (WGS) entry which is preliminary data.</text>
</comment>
<reference evidence="2" key="1">
    <citation type="submission" date="2021-02" db="EMBL/GenBank/DDBJ databases">
        <authorList>
            <person name="Nowell W R."/>
        </authorList>
    </citation>
    <scope>NUCLEOTIDE SEQUENCE</scope>
</reference>
<evidence type="ECO:0000313" key="3">
    <source>
        <dbReference type="Proteomes" id="UP000663823"/>
    </source>
</evidence>
<accession>A0A819M3T5</accession>
<gene>
    <name evidence="2" type="ORF">OTI717_LOCUS27549</name>
</gene>